<dbReference type="InterPro" id="IPR000914">
    <property type="entry name" value="SBP_5_dom"/>
</dbReference>
<accession>A0ABV0MC85</accession>
<gene>
    <name evidence="5" type="ORF">ABK249_27625</name>
</gene>
<dbReference type="Gene3D" id="3.40.190.10">
    <property type="entry name" value="Periplasmic binding protein-like II"/>
    <property type="match status" value="1"/>
</dbReference>
<dbReference type="RefSeq" id="WP_227705763.1">
    <property type="nucleotide sequence ID" value="NZ_JBEAAL010000029.1"/>
</dbReference>
<reference evidence="5 6" key="1">
    <citation type="submission" date="2024-05" db="EMBL/GenBank/DDBJ databases">
        <title>Neorhizobium sp. Rsf11, a plant growth promoting and heavy metal resistant PAH-degrader.</title>
        <authorList>
            <person name="Golubev S.N."/>
            <person name="Muratova A.Y."/>
            <person name="Markelova M.I."/>
        </authorList>
    </citation>
    <scope>NUCLEOTIDE SEQUENCE [LARGE SCALE GENOMIC DNA]</scope>
    <source>
        <strain evidence="5 6">Rsf11</strain>
    </source>
</reference>
<dbReference type="PANTHER" id="PTHR30290">
    <property type="entry name" value="PERIPLASMIC BINDING COMPONENT OF ABC TRANSPORTER"/>
    <property type="match status" value="1"/>
</dbReference>
<evidence type="ECO:0000256" key="3">
    <source>
        <dbReference type="ARBA" id="ARBA00022729"/>
    </source>
</evidence>
<evidence type="ECO:0000313" key="5">
    <source>
        <dbReference type="EMBL" id="MEQ1408710.1"/>
    </source>
</evidence>
<dbReference type="InterPro" id="IPR030678">
    <property type="entry name" value="Peptide/Ni-bd"/>
</dbReference>
<dbReference type="Gene3D" id="3.10.105.10">
    <property type="entry name" value="Dipeptide-binding Protein, Domain 3"/>
    <property type="match status" value="1"/>
</dbReference>
<dbReference type="EMBL" id="JBEAAL010000029">
    <property type="protein sequence ID" value="MEQ1408710.1"/>
    <property type="molecule type" value="Genomic_DNA"/>
</dbReference>
<keyword evidence="3" id="KW-0732">Signal</keyword>
<comment type="subcellular location">
    <subcellularLocation>
        <location evidence="1">Periplasm</location>
    </subcellularLocation>
</comment>
<dbReference type="PROSITE" id="PS01040">
    <property type="entry name" value="SBP_BACTERIAL_5"/>
    <property type="match status" value="1"/>
</dbReference>
<evidence type="ECO:0000313" key="6">
    <source>
        <dbReference type="Proteomes" id="UP001496627"/>
    </source>
</evidence>
<evidence type="ECO:0000256" key="1">
    <source>
        <dbReference type="ARBA" id="ARBA00004418"/>
    </source>
</evidence>
<dbReference type="InterPro" id="IPR023765">
    <property type="entry name" value="SBP_5_CS"/>
</dbReference>
<dbReference type="InterPro" id="IPR039424">
    <property type="entry name" value="SBP_5"/>
</dbReference>
<comment type="similarity">
    <text evidence="2">Belongs to the bacterial solute-binding protein 5 family.</text>
</comment>
<dbReference type="Proteomes" id="UP001496627">
    <property type="component" value="Unassembled WGS sequence"/>
</dbReference>
<dbReference type="Pfam" id="PF00496">
    <property type="entry name" value="SBP_bac_5"/>
    <property type="match status" value="1"/>
</dbReference>
<dbReference type="PIRSF" id="PIRSF002741">
    <property type="entry name" value="MppA"/>
    <property type="match status" value="1"/>
</dbReference>
<name>A0ABV0MC85_9HYPH</name>
<organism evidence="5 6">
    <name type="scientific">Neorhizobium phenanthreniclasticum</name>
    <dbReference type="NCBI Taxonomy" id="3157917"/>
    <lineage>
        <taxon>Bacteria</taxon>
        <taxon>Pseudomonadati</taxon>
        <taxon>Pseudomonadota</taxon>
        <taxon>Alphaproteobacteria</taxon>
        <taxon>Hyphomicrobiales</taxon>
        <taxon>Rhizobiaceae</taxon>
        <taxon>Rhizobium/Agrobacterium group</taxon>
        <taxon>Neorhizobium</taxon>
    </lineage>
</organism>
<comment type="caution">
    <text evidence="5">The sequence shown here is derived from an EMBL/GenBank/DDBJ whole genome shotgun (WGS) entry which is preliminary data.</text>
</comment>
<evidence type="ECO:0000256" key="2">
    <source>
        <dbReference type="ARBA" id="ARBA00005695"/>
    </source>
</evidence>
<proteinExistence type="inferred from homology"/>
<evidence type="ECO:0000259" key="4">
    <source>
        <dbReference type="Pfam" id="PF00496"/>
    </source>
</evidence>
<feature type="domain" description="Solute-binding protein family 5" evidence="4">
    <location>
        <begin position="94"/>
        <end position="433"/>
    </location>
</feature>
<dbReference type="SUPFAM" id="SSF53850">
    <property type="entry name" value="Periplasmic binding protein-like II"/>
    <property type="match status" value="1"/>
</dbReference>
<protein>
    <submittedName>
        <fullName evidence="5">ABC transporter substrate-binding protein</fullName>
    </submittedName>
</protein>
<keyword evidence="6" id="KW-1185">Reference proteome</keyword>
<sequence length="523" mass="57263">MGKPVARLMEVATEQDAKGGKMRNIVFAAAVAAMGSVASAPSVMAQVANDDQTLAIAAILDNNSFDRAQLMIANQMQFWQPVLDTLLVMQPDGKVVPNLATAWSYNDDHSVLTLTLREGVSFTDGTPFDGNAVKANLDYLKKGAGQNGFMAALISEVEVVSPTEVRLHLSEPDPSLIDNLTVVGGAIASPATLGSKDFANNPIGSGPYIYDVSASVPGRQYVYNRNSNYWNKGAFPFERVTITPINDQVARLNALKSGQVDAGLGEARTVADAEANGLVVQRNDVNWLGFIIADREGKITPALADVRVRKALNMAFDKASILKFVELGFGRLSDQIFPTGSSAYVPELDKVYSFDPKAARALLEEAGYGKGFTLVLPELASFASFNPIVEKQLKDIGITVQWEKIAPNATIPELRSGRFPAYVFQFGYQGTWAEYQKFGYPHSAWNTSKVADPQFLKMLDATQHAIGDEQIKGYRDLNRYMVENAFFAPWYRRDTIYLTNKQTAVKLHPTNAVPHIRDFSKAE</sequence>